<evidence type="ECO:0000256" key="9">
    <source>
        <dbReference type="SAM" id="SignalP"/>
    </source>
</evidence>
<keyword evidence="5" id="KW-0472">Membrane</keyword>
<keyword evidence="7" id="KW-0449">Lipoprotein</keyword>
<dbReference type="GO" id="GO:0042783">
    <property type="term" value="P:symbiont-mediated evasion of host immune response"/>
    <property type="evidence" value="ECO:0007669"/>
    <property type="project" value="InterPro"/>
</dbReference>
<dbReference type="GO" id="GO:0005886">
    <property type="term" value="C:plasma membrane"/>
    <property type="evidence" value="ECO:0007669"/>
    <property type="project" value="UniProtKB-SubCell"/>
</dbReference>
<dbReference type="Gene3D" id="1.10.470.10">
    <property type="entry name" value="Variant Surface Glycoprotein, subunit A, domain 2"/>
    <property type="match status" value="1"/>
</dbReference>
<evidence type="ECO:0000259" key="10">
    <source>
        <dbReference type="Pfam" id="PF00913"/>
    </source>
</evidence>
<name>M4TB48_9TRYP</name>
<dbReference type="Pfam" id="PF00913">
    <property type="entry name" value="Trypan_glycop"/>
    <property type="match status" value="1"/>
</dbReference>
<feature type="signal peptide" evidence="9">
    <location>
        <begin position="1"/>
        <end position="22"/>
    </location>
</feature>
<evidence type="ECO:0000256" key="2">
    <source>
        <dbReference type="ARBA" id="ARBA00004609"/>
    </source>
</evidence>
<comment type="function">
    <text evidence="1">VSG forms a coat on the surface of the parasite. The trypanosome evades the immune response of the host by expressing a series of antigenically distinct VSGs from an estimated 1000 VSG genes.</text>
</comment>
<sequence>MNKLPLTVAFIVQLMSHRGVAAEDTNGGGALSAQTLGALCTLGGNLKKAHHTMIANLKSEDDTTEQHLKQLRILAALLYCNETEIETQSALHRLMLSDYVETSNAKAIAAEAAIKATAKAAYWPGRLDEIVKLAQQMKTTATDAAGSICLANVAAGATTAQGIVHSAALTGHGLEACATGPTDDEPATTFDLQTAPLLTAIHTKTNVYTLKPGAANCDITKVDSGRWYKTGSGSAVLKLAGDAIQMTAQGGNNAPTPQSLGTTSSGTTHTTKPGTAMHDAVSAVAAAATQVKAPPLKTPTLLADNSWEEAKKDKLLQAALNPSEDIDTKYTDGLPKSQEAAYKRIYKLYKELGTKFEQLTSGGEFEQRLRSLHKAKKSCNLNKGGSIEQESDRKDDKCAKKTKTECNNESKCKWEGTNEKGDCKPKEGEEQTNTAGTGAGDEGKTTVKCSE</sequence>
<reference evidence="11" key="2">
    <citation type="journal article" date="2014" name="Mol. Biochem. Parasitol.">
        <title>Capturing the variant surface glycoprotein repertoire (the VSGnome) of Trypanosoma brucei Lister 427.</title>
        <authorList>
            <person name="Cross G.A."/>
            <person name="Kim H.S."/>
            <person name="Wickstead B."/>
        </authorList>
    </citation>
    <scope>NUCLEOTIDE SEQUENCE</scope>
    <source>
        <strain evidence="11">Lister 427</strain>
    </source>
</reference>
<feature type="region of interest" description="Disordered" evidence="8">
    <location>
        <begin position="248"/>
        <end position="273"/>
    </location>
</feature>
<accession>M4TB48</accession>
<evidence type="ECO:0000256" key="4">
    <source>
        <dbReference type="ARBA" id="ARBA00022622"/>
    </source>
</evidence>
<evidence type="ECO:0000313" key="11">
    <source>
        <dbReference type="EMBL" id="AGH60175.1"/>
    </source>
</evidence>
<organism evidence="11">
    <name type="scientific">Trypanosoma brucei</name>
    <dbReference type="NCBI Taxonomy" id="5691"/>
    <lineage>
        <taxon>Eukaryota</taxon>
        <taxon>Discoba</taxon>
        <taxon>Euglenozoa</taxon>
        <taxon>Kinetoplastea</taxon>
        <taxon>Metakinetoplastina</taxon>
        <taxon>Trypanosomatida</taxon>
        <taxon>Trypanosomatidae</taxon>
        <taxon>Trypanosoma</taxon>
    </lineage>
</organism>
<dbReference type="InterPro" id="IPR001812">
    <property type="entry name" value="Trypano_VSG_A_N_dom"/>
</dbReference>
<evidence type="ECO:0000256" key="7">
    <source>
        <dbReference type="ARBA" id="ARBA00023288"/>
    </source>
</evidence>
<feature type="domain" description="Trypanosome variant surface glycoprotein A-type N-terminal" evidence="10">
    <location>
        <begin position="24"/>
        <end position="349"/>
    </location>
</feature>
<feature type="compositionally biased region" description="Low complexity" evidence="8">
    <location>
        <begin position="255"/>
        <end position="273"/>
    </location>
</feature>
<evidence type="ECO:0000256" key="6">
    <source>
        <dbReference type="ARBA" id="ARBA00023180"/>
    </source>
</evidence>
<dbReference type="VEuPathDB" id="TriTrypDB:Tbg972.7.7530"/>
<dbReference type="SUPFAM" id="SSF118251">
    <property type="entry name" value="Variant surface glycoprotein MITAT 1.2, VSG 221, C-terminal domain"/>
    <property type="match status" value="1"/>
</dbReference>
<feature type="compositionally biased region" description="Basic and acidic residues" evidence="8">
    <location>
        <begin position="390"/>
        <end position="429"/>
    </location>
</feature>
<proteinExistence type="predicted"/>
<dbReference type="Gene3D" id="3.90.150.10">
    <property type="entry name" value="Variant Surface Glycoprotein, subunit A domain 1"/>
    <property type="match status" value="1"/>
</dbReference>
<evidence type="ECO:0000256" key="3">
    <source>
        <dbReference type="ARBA" id="ARBA00022475"/>
    </source>
</evidence>
<keyword evidence="3" id="KW-1003">Cell membrane</keyword>
<feature type="chain" id="PRO_5004058296" evidence="9">
    <location>
        <begin position="23"/>
        <end position="451"/>
    </location>
</feature>
<protein>
    <submittedName>
        <fullName evidence="11">Variant surface glycoprotein 1240</fullName>
    </submittedName>
</protein>
<keyword evidence="9" id="KW-0732">Signal</keyword>
<keyword evidence="6" id="KW-0325">Glycoprotein</keyword>
<dbReference type="EMBL" id="KC612744">
    <property type="protein sequence ID" value="AGH60175.1"/>
    <property type="molecule type" value="Genomic_DNA"/>
</dbReference>
<dbReference type="InterPro" id="IPR027446">
    <property type="entry name" value="VSG_C_dom_sf"/>
</dbReference>
<dbReference type="AlphaFoldDB" id="M4TB48"/>
<feature type="compositionally biased region" description="Basic and acidic residues" evidence="8">
    <location>
        <begin position="441"/>
        <end position="451"/>
    </location>
</feature>
<evidence type="ECO:0000256" key="8">
    <source>
        <dbReference type="SAM" id="MobiDB-lite"/>
    </source>
</evidence>
<feature type="region of interest" description="Disordered" evidence="8">
    <location>
        <begin position="380"/>
        <end position="451"/>
    </location>
</feature>
<comment type="subcellular location">
    <subcellularLocation>
        <location evidence="2">Cell membrane</location>
        <topology evidence="2">Lipid-anchor</topology>
        <topology evidence="2">GPI-anchor</topology>
    </subcellularLocation>
</comment>
<dbReference type="VEuPathDB" id="TriTrypDB:Tb427_000145700"/>
<evidence type="ECO:0000256" key="1">
    <source>
        <dbReference type="ARBA" id="ARBA00002523"/>
    </source>
</evidence>
<dbReference type="SUPFAM" id="SSF58087">
    <property type="entry name" value="Variant surface glycoprotein (N-terminal domain)"/>
    <property type="match status" value="1"/>
</dbReference>
<dbReference type="GO" id="GO:0098552">
    <property type="term" value="C:side of membrane"/>
    <property type="evidence" value="ECO:0007669"/>
    <property type="project" value="UniProtKB-KW"/>
</dbReference>
<keyword evidence="4" id="KW-0336">GPI-anchor</keyword>
<evidence type="ECO:0000256" key="5">
    <source>
        <dbReference type="ARBA" id="ARBA00023136"/>
    </source>
</evidence>
<reference evidence="11" key="1">
    <citation type="submission" date="2013-02" db="EMBL/GenBank/DDBJ databases">
        <authorList>
            <person name="Cross G.A.M."/>
            <person name="Kim H.-S."/>
            <person name="Wickstead B."/>
        </authorList>
    </citation>
    <scope>NUCLEOTIDE SEQUENCE</scope>
    <source>
        <strain evidence="11">Lister 427</strain>
    </source>
</reference>